<keyword evidence="2" id="KW-1185">Reference proteome</keyword>
<proteinExistence type="predicted"/>
<name>A0ABQ4FEI4_9ACTN</name>
<dbReference type="Gene3D" id="1.25.40.10">
    <property type="entry name" value="Tetratricopeptide repeat domain"/>
    <property type="match status" value="3"/>
</dbReference>
<dbReference type="RefSeq" id="WP_204286278.1">
    <property type="nucleotide sequence ID" value="NZ_BAABEJ010000013.1"/>
</dbReference>
<gene>
    <name evidence="1" type="ORF">Mam01_34060</name>
</gene>
<dbReference type="InterPro" id="IPR019734">
    <property type="entry name" value="TPR_rpt"/>
</dbReference>
<organism evidence="1 2">
    <name type="scientific">Microbispora amethystogenes</name>
    <dbReference type="NCBI Taxonomy" id="1427754"/>
    <lineage>
        <taxon>Bacteria</taxon>
        <taxon>Bacillati</taxon>
        <taxon>Actinomycetota</taxon>
        <taxon>Actinomycetes</taxon>
        <taxon>Streptosporangiales</taxon>
        <taxon>Streptosporangiaceae</taxon>
        <taxon>Microbispora</taxon>
    </lineage>
</organism>
<dbReference type="EMBL" id="BOOB01000023">
    <property type="protein sequence ID" value="GIH33242.1"/>
    <property type="molecule type" value="Genomic_DNA"/>
</dbReference>
<reference evidence="1 2" key="1">
    <citation type="submission" date="2021-01" db="EMBL/GenBank/DDBJ databases">
        <title>Whole genome shotgun sequence of Microbispora amethystogenes NBRC 101907.</title>
        <authorList>
            <person name="Komaki H."/>
            <person name="Tamura T."/>
        </authorList>
    </citation>
    <scope>NUCLEOTIDE SEQUENCE [LARGE SCALE GENOMIC DNA]</scope>
    <source>
        <strain evidence="1 2">NBRC 101907</strain>
    </source>
</reference>
<accession>A0ABQ4FEI4</accession>
<dbReference type="SMART" id="SM00028">
    <property type="entry name" value="TPR"/>
    <property type="match status" value="4"/>
</dbReference>
<dbReference type="InterPro" id="IPR011990">
    <property type="entry name" value="TPR-like_helical_dom_sf"/>
</dbReference>
<comment type="caution">
    <text evidence="1">The sequence shown here is derived from an EMBL/GenBank/DDBJ whole genome shotgun (WGS) entry which is preliminary data.</text>
</comment>
<dbReference type="Proteomes" id="UP000651728">
    <property type="component" value="Unassembled WGS sequence"/>
</dbReference>
<sequence length="935" mass="102449">MRFSNFWSPPQNSYNTYDIYDADVAAQRGGDEIDNVVLSAMTYLSGGVTEEDVPHIHDIRDALARALAELEAGDDRLAWILSLMARVYATWPEGTDKQDKLGLAIQFAEAAAEAKPQHGDGHEFAVRTAVLTRWIRYVDSRDGRDIRAAADYMRRLVPVSPNETGTARLLAHVHHSLFDHTSDVRELGASMAIARSVLGAGRTKALGFEEFTFVALVLAETDMRRHELGLLEEAIGLTETALIFAHTSDERCIGLTILADCQRALYWRHGDPDRLEQAIQAASAAASLHPQVAFHREFAIRALALGLRARFKACGNRDDLDQAIRLLRSHKPDKSTSHELSVALGLRYEAIGSYPDLIEAVHLTEQQAERDDADASTLHHYSALLQYAFASTRDVAKLTKAIEVARRAVDKIRPGEGDAGLVYNTLTTCLVTAHFEGWEGALDEAIDTIDAAMEIAPPDAPDTTTILINRARAYRLRGEVRGSPEDLEVALAATTEVLQRTGVHHPHRADRLRTFALIVETLGRLRGDPSAQADAVAARKEASRSTASPPGSRIRAAVGAGKALADDGRWPEANDQFAFAVSLLPEVAWHGLDRASQEYHLTEGADLPALAAAYALQADDILGAIDRLEVGRSVLWQHALRLNAPSTTVDGETADLIAELRRAVEVEALFIEWMESEQTADQLPREQVEQLAADLEHLQEPGAAAVVLGALGLRLRHMGDTQASIAVYLSAIAIAESRLQTVEDRMDLGMLHGNLGFAYRRAGDLERGIHHYRRSAEIFDGVASPATIANARNNLGLALIVADRPKEAAVELAVAAANFTSVDPHRHAQALIDLAAMLTQLDRLDEALSVTRRARDVFVQLRDQQGQACSWYREAIIHNQADRIELTIKALQTGQRLFGPDDPEQAEIASALATLRAQWGDSVSQTRNQDVRRTN</sequence>
<dbReference type="SUPFAM" id="SSF48452">
    <property type="entry name" value="TPR-like"/>
    <property type="match status" value="3"/>
</dbReference>
<protein>
    <recommendedName>
        <fullName evidence="3">Tetratricopeptide repeat protein</fullName>
    </recommendedName>
</protein>
<evidence type="ECO:0000313" key="2">
    <source>
        <dbReference type="Proteomes" id="UP000651728"/>
    </source>
</evidence>
<evidence type="ECO:0000313" key="1">
    <source>
        <dbReference type="EMBL" id="GIH33242.1"/>
    </source>
</evidence>
<evidence type="ECO:0008006" key="3">
    <source>
        <dbReference type="Google" id="ProtNLM"/>
    </source>
</evidence>